<dbReference type="InterPro" id="IPR041483">
    <property type="entry name" value="TetR_C_34"/>
</dbReference>
<evidence type="ECO:0000259" key="5">
    <source>
        <dbReference type="PROSITE" id="PS50977"/>
    </source>
</evidence>
<name>A0A2K9LQH4_9GAMM</name>
<accession>A0A2K9LQH4</accession>
<sequence length="219" mass="24364">MKCVTDFKRARQPEQIEQRRQDILRAAAALMADKGFDQVSLNAIAREAGVAKSNVYRYFEGREEIFLTLLRQDWDQWLLQMEQDIAHLEGSGDVEAFSVLIAESIAGSPRMCQLVSVLATVLEQNLSEQALLTFKTESMQLGLRMMSGVQRVLPDLAAEDLMQLGHTIIALIAGLWPLGNPPLAVQKVMARPELAPFQIQFQPALQMALNLMLKGASKA</sequence>
<evidence type="ECO:0000313" key="7">
    <source>
        <dbReference type="Proteomes" id="UP000235116"/>
    </source>
</evidence>
<dbReference type="PRINTS" id="PR00455">
    <property type="entry name" value="HTHTETR"/>
</dbReference>
<dbReference type="EMBL" id="CP022684">
    <property type="protein sequence ID" value="AUM14609.1"/>
    <property type="molecule type" value="Genomic_DNA"/>
</dbReference>
<dbReference type="Proteomes" id="UP000235116">
    <property type="component" value="Chromosome"/>
</dbReference>
<dbReference type="RefSeq" id="WP_101895982.1">
    <property type="nucleotide sequence ID" value="NZ_CP022684.1"/>
</dbReference>
<dbReference type="KEGG" id="kak:Kalk_20205"/>
<dbReference type="InterPro" id="IPR001647">
    <property type="entry name" value="HTH_TetR"/>
</dbReference>
<dbReference type="GO" id="GO:0000976">
    <property type="term" value="F:transcription cis-regulatory region binding"/>
    <property type="evidence" value="ECO:0007669"/>
    <property type="project" value="TreeGrafter"/>
</dbReference>
<evidence type="ECO:0000256" key="1">
    <source>
        <dbReference type="ARBA" id="ARBA00023015"/>
    </source>
</evidence>
<dbReference type="InterPro" id="IPR050109">
    <property type="entry name" value="HTH-type_TetR-like_transc_reg"/>
</dbReference>
<keyword evidence="7" id="KW-1185">Reference proteome</keyword>
<dbReference type="PROSITE" id="PS50977">
    <property type="entry name" value="HTH_TETR_2"/>
    <property type="match status" value="1"/>
</dbReference>
<proteinExistence type="predicted"/>
<evidence type="ECO:0000256" key="3">
    <source>
        <dbReference type="ARBA" id="ARBA00023163"/>
    </source>
</evidence>
<dbReference type="Pfam" id="PF17929">
    <property type="entry name" value="TetR_C_34"/>
    <property type="match status" value="1"/>
</dbReference>
<evidence type="ECO:0000313" key="6">
    <source>
        <dbReference type="EMBL" id="AUM14609.1"/>
    </source>
</evidence>
<keyword evidence="1" id="KW-0805">Transcription regulation</keyword>
<dbReference type="FunFam" id="1.10.10.60:FF:000141">
    <property type="entry name" value="TetR family transcriptional regulator"/>
    <property type="match status" value="1"/>
</dbReference>
<dbReference type="PANTHER" id="PTHR30055:SF178">
    <property type="entry name" value="POSSIBLE TRANSCRIPTIONAL REGULATORY PROTEIN"/>
    <property type="match status" value="1"/>
</dbReference>
<keyword evidence="2 4" id="KW-0238">DNA-binding</keyword>
<organism evidence="6 7">
    <name type="scientific">Ketobacter alkanivorans</name>
    <dbReference type="NCBI Taxonomy" id="1917421"/>
    <lineage>
        <taxon>Bacteria</taxon>
        <taxon>Pseudomonadati</taxon>
        <taxon>Pseudomonadota</taxon>
        <taxon>Gammaproteobacteria</taxon>
        <taxon>Pseudomonadales</taxon>
        <taxon>Ketobacteraceae</taxon>
        <taxon>Ketobacter</taxon>
    </lineage>
</organism>
<feature type="DNA-binding region" description="H-T-H motif" evidence="4">
    <location>
        <begin position="40"/>
        <end position="59"/>
    </location>
</feature>
<dbReference type="SUPFAM" id="SSF46689">
    <property type="entry name" value="Homeodomain-like"/>
    <property type="match status" value="1"/>
</dbReference>
<keyword evidence="3" id="KW-0804">Transcription</keyword>
<dbReference type="GO" id="GO:0003700">
    <property type="term" value="F:DNA-binding transcription factor activity"/>
    <property type="evidence" value="ECO:0007669"/>
    <property type="project" value="TreeGrafter"/>
</dbReference>
<protein>
    <recommendedName>
        <fullName evidence="5">HTH tetR-type domain-containing protein</fullName>
    </recommendedName>
</protein>
<dbReference type="Gene3D" id="1.10.357.10">
    <property type="entry name" value="Tetracycline Repressor, domain 2"/>
    <property type="match status" value="1"/>
</dbReference>
<dbReference type="PANTHER" id="PTHR30055">
    <property type="entry name" value="HTH-TYPE TRANSCRIPTIONAL REGULATOR RUTR"/>
    <property type="match status" value="1"/>
</dbReference>
<evidence type="ECO:0000256" key="4">
    <source>
        <dbReference type="PROSITE-ProRule" id="PRU00335"/>
    </source>
</evidence>
<evidence type="ECO:0000256" key="2">
    <source>
        <dbReference type="ARBA" id="ARBA00023125"/>
    </source>
</evidence>
<gene>
    <name evidence="6" type="ORF">Kalk_20205</name>
</gene>
<dbReference type="InterPro" id="IPR009057">
    <property type="entry name" value="Homeodomain-like_sf"/>
</dbReference>
<dbReference type="AlphaFoldDB" id="A0A2K9LQH4"/>
<dbReference type="OrthoDB" id="63332at2"/>
<feature type="domain" description="HTH tetR-type" evidence="5">
    <location>
        <begin position="17"/>
        <end position="77"/>
    </location>
</feature>
<reference evidence="7" key="1">
    <citation type="submission" date="2017-08" db="EMBL/GenBank/DDBJ databases">
        <title>Direct submision.</title>
        <authorList>
            <person name="Kim S.-J."/>
            <person name="Rhee S.-K."/>
        </authorList>
    </citation>
    <scope>NUCLEOTIDE SEQUENCE [LARGE SCALE GENOMIC DNA]</scope>
    <source>
        <strain evidence="7">GI5</strain>
    </source>
</reference>
<dbReference type="Pfam" id="PF00440">
    <property type="entry name" value="TetR_N"/>
    <property type="match status" value="1"/>
</dbReference>